<gene>
    <name evidence="1" type="ORF">C449_13892</name>
</gene>
<dbReference type="InParanoid" id="M0ME96"/>
<name>M0ME96_9EURY</name>
<proteinExistence type="predicted"/>
<evidence type="ECO:0000313" key="1">
    <source>
        <dbReference type="EMBL" id="EMA43653.1"/>
    </source>
</evidence>
<dbReference type="EMBL" id="AOMD01000029">
    <property type="protein sequence ID" value="EMA43653.1"/>
    <property type="molecule type" value="Genomic_DNA"/>
</dbReference>
<dbReference type="AlphaFoldDB" id="M0ME96"/>
<keyword evidence="2" id="KW-1185">Reference proteome</keyword>
<dbReference type="Proteomes" id="UP000011669">
    <property type="component" value="Unassembled WGS sequence"/>
</dbReference>
<protein>
    <submittedName>
        <fullName evidence="1">Uncharacterized protein</fullName>
    </submittedName>
</protein>
<reference evidence="1 2" key="1">
    <citation type="journal article" date="2014" name="PLoS Genet.">
        <title>Phylogenetically driven sequencing of extremely halophilic archaea reveals strategies for static and dynamic osmo-response.</title>
        <authorList>
            <person name="Becker E.A."/>
            <person name="Seitzer P.M."/>
            <person name="Tritt A."/>
            <person name="Larsen D."/>
            <person name="Krusor M."/>
            <person name="Yao A.I."/>
            <person name="Wu D."/>
            <person name="Madern D."/>
            <person name="Eisen J.A."/>
            <person name="Darling A.E."/>
            <person name="Facciotti M.T."/>
        </authorList>
    </citation>
    <scope>NUCLEOTIDE SEQUENCE [LARGE SCALE GENOMIC DNA]</scope>
    <source>
        <strain evidence="1 2">DSM 5350</strain>
    </source>
</reference>
<organism evidence="1 2">
    <name type="scientific">Halococcus saccharolyticus DSM 5350</name>
    <dbReference type="NCBI Taxonomy" id="1227455"/>
    <lineage>
        <taxon>Archaea</taxon>
        <taxon>Methanobacteriati</taxon>
        <taxon>Methanobacteriota</taxon>
        <taxon>Stenosarchaea group</taxon>
        <taxon>Halobacteria</taxon>
        <taxon>Halobacteriales</taxon>
        <taxon>Halococcaceae</taxon>
        <taxon>Halococcus</taxon>
    </lineage>
</organism>
<evidence type="ECO:0000313" key="2">
    <source>
        <dbReference type="Proteomes" id="UP000011669"/>
    </source>
</evidence>
<sequence length="212" mass="24607">MDPSPNITDCVDLYLHVWDRFGEHHFSVEHLVEQSVDQDARFLNEKDEAKRHLDMLVEYELVNHDDGQYWVHCLPGEDLSAWRERTRSPEAIYRLVQQANQQRERESQLALPETFEYGNEKFVSVPADENTDKMDLASVVAKQTNRSSTFDGIVVRSPADQIGYIQQLADELCDAEAMGEADLPYYFEKVASNIRGEHKDNLEYHLYLRSVL</sequence>
<comment type="caution">
    <text evidence="1">The sequence shown here is derived from an EMBL/GenBank/DDBJ whole genome shotgun (WGS) entry which is preliminary data.</text>
</comment>
<accession>M0ME96</accession>